<proteinExistence type="predicted"/>
<name>X0Z4I3_9ZZZZ</name>
<evidence type="ECO:0000256" key="1">
    <source>
        <dbReference type="SAM" id="MobiDB-lite"/>
    </source>
</evidence>
<dbReference type="Pfam" id="PF00036">
    <property type="entry name" value="EF-hand_1"/>
    <property type="match status" value="1"/>
</dbReference>
<dbReference type="InterPro" id="IPR011992">
    <property type="entry name" value="EF-hand-dom_pair"/>
</dbReference>
<feature type="domain" description="EF-hand" evidence="2">
    <location>
        <begin position="161"/>
        <end position="196"/>
    </location>
</feature>
<gene>
    <name evidence="3" type="ORF">S01H1_76211</name>
</gene>
<dbReference type="Gene3D" id="1.10.238.10">
    <property type="entry name" value="EF-hand"/>
    <property type="match status" value="2"/>
</dbReference>
<dbReference type="EMBL" id="BARS01051132">
    <property type="protein sequence ID" value="GAG53327.1"/>
    <property type="molecule type" value="Genomic_DNA"/>
</dbReference>
<feature type="domain" description="EF-hand" evidence="2">
    <location>
        <begin position="57"/>
        <end position="92"/>
    </location>
</feature>
<dbReference type="InterPro" id="IPR018247">
    <property type="entry name" value="EF_Hand_1_Ca_BS"/>
</dbReference>
<feature type="region of interest" description="Disordered" evidence="1">
    <location>
        <begin position="83"/>
        <end position="143"/>
    </location>
</feature>
<feature type="compositionally biased region" description="Pro residues" evidence="1">
    <location>
        <begin position="123"/>
        <end position="133"/>
    </location>
</feature>
<dbReference type="PROSITE" id="PS50222">
    <property type="entry name" value="EF_HAND_2"/>
    <property type="match status" value="2"/>
</dbReference>
<dbReference type="InterPro" id="IPR002048">
    <property type="entry name" value="EF_hand_dom"/>
</dbReference>
<dbReference type="PROSITE" id="PS00018">
    <property type="entry name" value="EF_HAND_1"/>
    <property type="match status" value="2"/>
</dbReference>
<dbReference type="Pfam" id="PF13202">
    <property type="entry name" value="EF-hand_5"/>
    <property type="match status" value="2"/>
</dbReference>
<feature type="compositionally biased region" description="Low complexity" evidence="1">
    <location>
        <begin position="101"/>
        <end position="122"/>
    </location>
</feature>
<dbReference type="SMART" id="SM00054">
    <property type="entry name" value="EFh"/>
    <property type="match status" value="2"/>
</dbReference>
<protein>
    <recommendedName>
        <fullName evidence="2">EF-hand domain-containing protein</fullName>
    </recommendedName>
</protein>
<dbReference type="CDD" id="cd00051">
    <property type="entry name" value="EFh"/>
    <property type="match status" value="1"/>
</dbReference>
<evidence type="ECO:0000259" key="2">
    <source>
        <dbReference type="PROSITE" id="PS50222"/>
    </source>
</evidence>
<dbReference type="AlphaFoldDB" id="X0Z4I3"/>
<organism evidence="3">
    <name type="scientific">marine sediment metagenome</name>
    <dbReference type="NCBI Taxonomy" id="412755"/>
    <lineage>
        <taxon>unclassified sequences</taxon>
        <taxon>metagenomes</taxon>
        <taxon>ecological metagenomes</taxon>
    </lineage>
</organism>
<reference evidence="3" key="1">
    <citation type="journal article" date="2014" name="Front. Microbiol.">
        <title>High frequency of phylogenetically diverse reductive dehalogenase-homologous genes in deep subseafloor sedimentary metagenomes.</title>
        <authorList>
            <person name="Kawai M."/>
            <person name="Futagami T."/>
            <person name="Toyoda A."/>
            <person name="Takaki Y."/>
            <person name="Nishi S."/>
            <person name="Hori S."/>
            <person name="Arai W."/>
            <person name="Tsubouchi T."/>
            <person name="Morono Y."/>
            <person name="Uchiyama I."/>
            <person name="Ito T."/>
            <person name="Fujiyama A."/>
            <person name="Inagaki F."/>
            <person name="Takami H."/>
        </authorList>
    </citation>
    <scope>NUCLEOTIDE SEQUENCE</scope>
    <source>
        <strain evidence="3">Expedition CK06-06</strain>
    </source>
</reference>
<sequence length="232" mass="25014">MSRLLLVLMTAVAVVVLPQALLADDGHPPTRPRPEMLFKRLDADGDGQVAAEEIPERAPESLKAMLKRADANEDGKITADEFAATVKQPRHGSAARPRRPAPTTAGSRRPGPPHRTSASGPRRPGPPRGPTAGPPRGEMPSWTRSRIGRSAWAQGIGGAHPRLPDPKAMFERLDRDKDGKLSLEEFTLGMRRLHPPGRPPFADPARPPMLGRGPVPGRFPMARPMGLLAVEA</sequence>
<evidence type="ECO:0000313" key="3">
    <source>
        <dbReference type="EMBL" id="GAG53327.1"/>
    </source>
</evidence>
<feature type="region of interest" description="Disordered" evidence="1">
    <location>
        <begin position="191"/>
        <end position="217"/>
    </location>
</feature>
<comment type="caution">
    <text evidence="3">The sequence shown here is derived from an EMBL/GenBank/DDBJ whole genome shotgun (WGS) entry which is preliminary data.</text>
</comment>
<dbReference type="GO" id="GO:0005509">
    <property type="term" value="F:calcium ion binding"/>
    <property type="evidence" value="ECO:0007669"/>
    <property type="project" value="InterPro"/>
</dbReference>
<feature type="non-terminal residue" evidence="3">
    <location>
        <position position="232"/>
    </location>
</feature>
<accession>X0Z4I3</accession>
<dbReference type="SUPFAM" id="SSF47473">
    <property type="entry name" value="EF-hand"/>
    <property type="match status" value="1"/>
</dbReference>
<feature type="compositionally biased region" description="Pro residues" evidence="1">
    <location>
        <begin position="196"/>
        <end position="207"/>
    </location>
</feature>